<dbReference type="EMBL" id="FOJA01000001">
    <property type="protein sequence ID" value="SEW13135.1"/>
    <property type="molecule type" value="Genomic_DNA"/>
</dbReference>
<dbReference type="STRING" id="355548.SAMN04487945_1652"/>
<dbReference type="AlphaFoldDB" id="A0A1I0PFB3"/>
<reference evidence="1 2" key="1">
    <citation type="submission" date="2016-10" db="EMBL/GenBank/DDBJ databases">
        <authorList>
            <person name="de Groot N.N."/>
        </authorList>
    </citation>
    <scope>NUCLEOTIDE SEQUENCE [LARGE SCALE GENOMIC DNA]</scope>
    <source>
        <strain evidence="1 2">CGMCC 1.5337</strain>
    </source>
</reference>
<accession>A0A1I0PFB3</accession>
<dbReference type="Proteomes" id="UP000198518">
    <property type="component" value="Unassembled WGS sequence"/>
</dbReference>
<name>A0A1I0PFB3_9EURY</name>
<sequence>MTGPDTDTAGDVPEQVRTVLDDCSDRELRAVVEYAQRRLGAKPSLTDAIKAREGEELVRTEDHDGYTIVVVERPAETGADSGPFAYRVQYEPDVDGASAGKYRWHYLGAVRGDGD</sequence>
<keyword evidence="2" id="KW-1185">Reference proteome</keyword>
<dbReference type="OrthoDB" id="321815at2157"/>
<organism evidence="1 2">
    <name type="scientific">Halobacterium jilantaiense</name>
    <dbReference type="NCBI Taxonomy" id="355548"/>
    <lineage>
        <taxon>Archaea</taxon>
        <taxon>Methanobacteriati</taxon>
        <taxon>Methanobacteriota</taxon>
        <taxon>Stenosarchaea group</taxon>
        <taxon>Halobacteria</taxon>
        <taxon>Halobacteriales</taxon>
        <taxon>Halobacteriaceae</taxon>
        <taxon>Halobacterium</taxon>
    </lineage>
</organism>
<proteinExistence type="predicted"/>
<gene>
    <name evidence="1" type="ORF">SAMN04487945_1652</name>
</gene>
<evidence type="ECO:0000313" key="2">
    <source>
        <dbReference type="Proteomes" id="UP000198518"/>
    </source>
</evidence>
<dbReference type="RefSeq" id="WP_089668847.1">
    <property type="nucleotide sequence ID" value="NZ_FOJA01000001.1"/>
</dbReference>
<protein>
    <submittedName>
        <fullName evidence="1">Uncharacterized protein</fullName>
    </submittedName>
</protein>
<evidence type="ECO:0000313" key="1">
    <source>
        <dbReference type="EMBL" id="SEW13135.1"/>
    </source>
</evidence>